<comment type="pathway">
    <text evidence="2 10 12">Cofactor biosynthesis; thiamine diphosphate biosynthesis; thiamine phosphate from 4-amino-2-methyl-5-diphosphomethylpyrimidine and 4-methyl-5-(2-phosphoethyl)-thiazole: step 1/1.</text>
</comment>
<dbReference type="GO" id="GO:0000287">
    <property type="term" value="F:magnesium ion binding"/>
    <property type="evidence" value="ECO:0007669"/>
    <property type="project" value="UniProtKB-UniRule"/>
</dbReference>
<dbReference type="CDD" id="cd00564">
    <property type="entry name" value="TMP_TenI"/>
    <property type="match status" value="1"/>
</dbReference>
<feature type="binding site" evidence="10">
    <location>
        <position position="72"/>
    </location>
    <ligand>
        <name>4-amino-2-methyl-5-(diphosphooxymethyl)pyrimidine</name>
        <dbReference type="ChEBI" id="CHEBI:57841"/>
    </ligand>
</feature>
<dbReference type="UniPathway" id="UPA00060">
    <property type="reaction ID" value="UER00141"/>
</dbReference>
<evidence type="ECO:0000256" key="11">
    <source>
        <dbReference type="RuleBase" id="RU003826"/>
    </source>
</evidence>
<evidence type="ECO:0000256" key="6">
    <source>
        <dbReference type="ARBA" id="ARBA00022977"/>
    </source>
</evidence>
<dbReference type="OrthoDB" id="3243336at2"/>
<feature type="binding site" evidence="10">
    <location>
        <position position="176"/>
    </location>
    <ligand>
        <name>2-[(2R,5Z)-2-carboxy-4-methylthiazol-5(2H)-ylidene]ethyl phosphate</name>
        <dbReference type="ChEBI" id="CHEBI:62899"/>
    </ligand>
</feature>
<dbReference type="PANTHER" id="PTHR20857">
    <property type="entry name" value="THIAMINE-PHOSPHATE PYROPHOSPHORYLASE"/>
    <property type="match status" value="1"/>
</dbReference>
<dbReference type="NCBIfam" id="TIGR00693">
    <property type="entry name" value="thiE"/>
    <property type="match status" value="1"/>
</dbReference>
<reference evidence="15" key="1">
    <citation type="submission" date="2019-09" db="EMBL/GenBank/DDBJ databases">
        <title>Mumia zhuanghuii sp. nov. isolated from the intestinal contents of plateau pika (Ochotona curzoniae) in the Qinghai-Tibet plateau of China.</title>
        <authorList>
            <person name="Tian Z."/>
        </authorList>
    </citation>
    <scope>NUCLEOTIDE SEQUENCE [LARGE SCALE GENOMIC DNA]</scope>
    <source>
        <strain evidence="15">DSM 25564</strain>
    </source>
</reference>
<dbReference type="GO" id="GO:0005737">
    <property type="term" value="C:cytoplasm"/>
    <property type="evidence" value="ECO:0007669"/>
    <property type="project" value="TreeGrafter"/>
</dbReference>
<keyword evidence="15" id="KW-1185">Reference proteome</keyword>
<dbReference type="Pfam" id="PF02581">
    <property type="entry name" value="TMP-TENI"/>
    <property type="match status" value="1"/>
</dbReference>
<proteinExistence type="inferred from homology"/>
<evidence type="ECO:0000256" key="7">
    <source>
        <dbReference type="ARBA" id="ARBA00047334"/>
    </source>
</evidence>
<dbReference type="GO" id="GO:0009229">
    <property type="term" value="P:thiamine diphosphate biosynthetic process"/>
    <property type="evidence" value="ECO:0007669"/>
    <property type="project" value="UniProtKB-UniRule"/>
</dbReference>
<feature type="binding site" evidence="10">
    <location>
        <begin position="196"/>
        <end position="197"/>
    </location>
    <ligand>
        <name>2-[(2R,5Z)-2-carboxy-4-methylthiazol-5(2H)-ylidene]ethyl phosphate</name>
        <dbReference type="ChEBI" id="CHEBI:62899"/>
    </ligand>
</feature>
<dbReference type="SUPFAM" id="SSF51391">
    <property type="entry name" value="Thiamin phosphate synthase"/>
    <property type="match status" value="1"/>
</dbReference>
<evidence type="ECO:0000256" key="10">
    <source>
        <dbReference type="HAMAP-Rule" id="MF_00097"/>
    </source>
</evidence>
<sequence>MTVRDRDHDLALHLVTDDRIEFDVLVGVVDRAIAGGATIVQLRDKRATARELLERVIALTDVVDGRVPVVVDDRLDVVLAARDAGARVDGVHLGQSDIPPLAARRLLGRDAIVGWTANEPAHLAAAAAMPSGTLDYLGVGVIRPTTTKPDHPPALGIDGFARLAAATALPCVAIGGVAPGDVAPLRAAGAAGVAVVSAICGAMDPAAAARSFRTAAPAAEVLR</sequence>
<evidence type="ECO:0000313" key="15">
    <source>
        <dbReference type="Proteomes" id="UP000327039"/>
    </source>
</evidence>
<evidence type="ECO:0000256" key="9">
    <source>
        <dbReference type="ARBA" id="ARBA00047883"/>
    </source>
</evidence>
<dbReference type="EC" id="2.5.1.3" evidence="10"/>
<dbReference type="Proteomes" id="UP000327039">
    <property type="component" value="Unassembled WGS sequence"/>
</dbReference>
<name>A0A5J5IV39_9MICO</name>
<keyword evidence="3 10" id="KW-0808">Transferase</keyword>
<dbReference type="InterPro" id="IPR013785">
    <property type="entry name" value="Aldolase_TIM"/>
</dbReference>
<comment type="catalytic activity">
    <reaction evidence="7 10 11">
        <text>4-methyl-5-(2-phosphooxyethyl)-thiazole + 4-amino-2-methyl-5-(diphosphooxymethyl)pyrimidine + H(+) = thiamine phosphate + diphosphate</text>
        <dbReference type="Rhea" id="RHEA:22328"/>
        <dbReference type="ChEBI" id="CHEBI:15378"/>
        <dbReference type="ChEBI" id="CHEBI:33019"/>
        <dbReference type="ChEBI" id="CHEBI:37575"/>
        <dbReference type="ChEBI" id="CHEBI:57841"/>
        <dbReference type="ChEBI" id="CHEBI:58296"/>
        <dbReference type="EC" id="2.5.1.3"/>
    </reaction>
</comment>
<dbReference type="GO" id="GO:0009228">
    <property type="term" value="P:thiamine biosynthetic process"/>
    <property type="evidence" value="ECO:0007669"/>
    <property type="project" value="UniProtKB-KW"/>
</dbReference>
<keyword evidence="5 10" id="KW-0460">Magnesium</keyword>
<feature type="binding site" evidence="10">
    <location>
        <position position="97"/>
    </location>
    <ligand>
        <name>Mg(2+)</name>
        <dbReference type="ChEBI" id="CHEBI:18420"/>
    </ligand>
</feature>
<accession>A0A5J5IV39</accession>
<dbReference type="EMBL" id="VYRZ01000001">
    <property type="protein sequence ID" value="KAA9089539.1"/>
    <property type="molecule type" value="Genomic_DNA"/>
</dbReference>
<evidence type="ECO:0000256" key="2">
    <source>
        <dbReference type="ARBA" id="ARBA00005165"/>
    </source>
</evidence>
<feature type="binding site" evidence="10">
    <location>
        <position position="73"/>
    </location>
    <ligand>
        <name>Mg(2+)</name>
        <dbReference type="ChEBI" id="CHEBI:18420"/>
    </ligand>
</feature>
<dbReference type="InterPro" id="IPR022998">
    <property type="entry name" value="ThiamineP_synth_TenI"/>
</dbReference>
<gene>
    <name evidence="10 14" type="primary">thiE</name>
    <name evidence="14" type="ORF">F6B42_03410</name>
</gene>
<evidence type="ECO:0000256" key="3">
    <source>
        <dbReference type="ARBA" id="ARBA00022679"/>
    </source>
</evidence>
<feature type="binding site" evidence="10">
    <location>
        <position position="116"/>
    </location>
    <ligand>
        <name>4-amino-2-methyl-5-(diphosphooxymethyl)pyrimidine</name>
        <dbReference type="ChEBI" id="CHEBI:57841"/>
    </ligand>
</feature>
<feature type="binding site" evidence="10">
    <location>
        <begin position="145"/>
        <end position="147"/>
    </location>
    <ligand>
        <name>2-[(2R,5Z)-2-carboxy-4-methylthiazol-5(2H)-ylidene]ethyl phosphate</name>
        <dbReference type="ChEBI" id="CHEBI:62899"/>
    </ligand>
</feature>
<evidence type="ECO:0000259" key="13">
    <source>
        <dbReference type="Pfam" id="PF02581"/>
    </source>
</evidence>
<comment type="catalytic activity">
    <reaction evidence="8 10 11">
        <text>2-(2-carboxy-4-methylthiazol-5-yl)ethyl phosphate + 4-amino-2-methyl-5-(diphosphooxymethyl)pyrimidine + 2 H(+) = thiamine phosphate + CO2 + diphosphate</text>
        <dbReference type="Rhea" id="RHEA:47848"/>
        <dbReference type="ChEBI" id="CHEBI:15378"/>
        <dbReference type="ChEBI" id="CHEBI:16526"/>
        <dbReference type="ChEBI" id="CHEBI:33019"/>
        <dbReference type="ChEBI" id="CHEBI:37575"/>
        <dbReference type="ChEBI" id="CHEBI:57841"/>
        <dbReference type="ChEBI" id="CHEBI:62890"/>
        <dbReference type="EC" id="2.5.1.3"/>
    </reaction>
</comment>
<dbReference type="RefSeq" id="WP_150418170.1">
    <property type="nucleotide sequence ID" value="NZ_VYRZ01000001.1"/>
</dbReference>
<protein>
    <recommendedName>
        <fullName evidence="10">Thiamine-phosphate synthase</fullName>
        <shortName evidence="10">TP synthase</shortName>
        <shortName evidence="10">TPS</shortName>
        <ecNumber evidence="10">2.5.1.3</ecNumber>
    </recommendedName>
    <alternativeName>
        <fullName evidence="10">Thiamine-phosphate pyrophosphorylase</fullName>
        <shortName evidence="10">TMP pyrophosphorylase</shortName>
        <shortName evidence="10">TMP-PPase</shortName>
    </alternativeName>
</protein>
<evidence type="ECO:0000256" key="1">
    <source>
        <dbReference type="ARBA" id="ARBA00003814"/>
    </source>
</evidence>
<dbReference type="HAMAP" id="MF_00097">
    <property type="entry name" value="TMP_synthase"/>
    <property type="match status" value="1"/>
</dbReference>
<evidence type="ECO:0000256" key="4">
    <source>
        <dbReference type="ARBA" id="ARBA00022723"/>
    </source>
</evidence>
<evidence type="ECO:0000256" key="5">
    <source>
        <dbReference type="ARBA" id="ARBA00022842"/>
    </source>
</evidence>
<evidence type="ECO:0000256" key="8">
    <source>
        <dbReference type="ARBA" id="ARBA00047851"/>
    </source>
</evidence>
<dbReference type="GO" id="GO:0004789">
    <property type="term" value="F:thiamine-phosphate diphosphorylase activity"/>
    <property type="evidence" value="ECO:0007669"/>
    <property type="project" value="UniProtKB-UniRule"/>
</dbReference>
<comment type="function">
    <text evidence="1 10">Condenses 4-methyl-5-(beta-hydroxyethyl)thiazole monophosphate (THZ-P) and 2-methyl-4-amino-5-hydroxymethyl pyrimidine pyrophosphate (HMP-PP) to form thiamine monophosphate (TMP).</text>
</comment>
<feature type="binding site" evidence="10">
    <location>
        <begin position="41"/>
        <end position="45"/>
    </location>
    <ligand>
        <name>4-amino-2-methyl-5-(diphosphooxymethyl)pyrimidine</name>
        <dbReference type="ChEBI" id="CHEBI:57841"/>
    </ligand>
</feature>
<keyword evidence="4 10" id="KW-0479">Metal-binding</keyword>
<keyword evidence="6 10" id="KW-0784">Thiamine biosynthesis</keyword>
<dbReference type="PANTHER" id="PTHR20857:SF15">
    <property type="entry name" value="THIAMINE-PHOSPHATE SYNTHASE"/>
    <property type="match status" value="1"/>
</dbReference>
<evidence type="ECO:0000256" key="12">
    <source>
        <dbReference type="RuleBase" id="RU004253"/>
    </source>
</evidence>
<dbReference type="AlphaFoldDB" id="A0A5J5IV39"/>
<feature type="binding site" evidence="10">
    <location>
        <position position="148"/>
    </location>
    <ligand>
        <name>4-amino-2-methyl-5-(diphosphooxymethyl)pyrimidine</name>
        <dbReference type="ChEBI" id="CHEBI:57841"/>
    </ligand>
</feature>
<dbReference type="Gene3D" id="3.20.20.70">
    <property type="entry name" value="Aldolase class I"/>
    <property type="match status" value="1"/>
</dbReference>
<comment type="caution">
    <text evidence="14">The sequence shown here is derived from an EMBL/GenBank/DDBJ whole genome shotgun (WGS) entry which is preliminary data.</text>
</comment>
<dbReference type="InterPro" id="IPR034291">
    <property type="entry name" value="TMP_synthase"/>
</dbReference>
<feature type="domain" description="Thiamine phosphate synthase/TenI" evidence="13">
    <location>
        <begin position="12"/>
        <end position="199"/>
    </location>
</feature>
<comment type="cofactor">
    <cofactor evidence="10">
        <name>Mg(2+)</name>
        <dbReference type="ChEBI" id="CHEBI:18420"/>
    </cofactor>
    <text evidence="10">Binds 1 Mg(2+) ion per subunit.</text>
</comment>
<dbReference type="InterPro" id="IPR036206">
    <property type="entry name" value="ThiamineP_synth_sf"/>
</dbReference>
<comment type="catalytic activity">
    <reaction evidence="9 10 11">
        <text>2-[(2R,5Z)-2-carboxy-4-methylthiazol-5(2H)-ylidene]ethyl phosphate + 4-amino-2-methyl-5-(diphosphooxymethyl)pyrimidine + 2 H(+) = thiamine phosphate + CO2 + diphosphate</text>
        <dbReference type="Rhea" id="RHEA:47844"/>
        <dbReference type="ChEBI" id="CHEBI:15378"/>
        <dbReference type="ChEBI" id="CHEBI:16526"/>
        <dbReference type="ChEBI" id="CHEBI:33019"/>
        <dbReference type="ChEBI" id="CHEBI:37575"/>
        <dbReference type="ChEBI" id="CHEBI:57841"/>
        <dbReference type="ChEBI" id="CHEBI:62899"/>
        <dbReference type="EC" id="2.5.1.3"/>
    </reaction>
</comment>
<comment type="similarity">
    <text evidence="10 11">Belongs to the thiamine-phosphate synthase family.</text>
</comment>
<evidence type="ECO:0000313" key="14">
    <source>
        <dbReference type="EMBL" id="KAA9089539.1"/>
    </source>
</evidence>
<organism evidence="14 15">
    <name type="scientific">Microbacterium radiodurans</name>
    <dbReference type="NCBI Taxonomy" id="661398"/>
    <lineage>
        <taxon>Bacteria</taxon>
        <taxon>Bacillati</taxon>
        <taxon>Actinomycetota</taxon>
        <taxon>Actinomycetes</taxon>
        <taxon>Micrococcales</taxon>
        <taxon>Microbacteriaceae</taxon>
        <taxon>Microbacterium</taxon>
    </lineage>
</organism>